<feature type="compositionally biased region" description="Low complexity" evidence="1">
    <location>
        <begin position="63"/>
        <end position="79"/>
    </location>
</feature>
<feature type="transmembrane region" description="Helical" evidence="2">
    <location>
        <begin position="152"/>
        <end position="175"/>
    </location>
</feature>
<dbReference type="RefSeq" id="WP_110472770.1">
    <property type="nucleotide sequence ID" value="NZ_QJSP01000026.1"/>
</dbReference>
<dbReference type="InterPro" id="IPR058489">
    <property type="entry name" value="DUF8176"/>
</dbReference>
<evidence type="ECO:0000313" key="5">
    <source>
        <dbReference type="Proteomes" id="UP000247591"/>
    </source>
</evidence>
<evidence type="ECO:0000259" key="3">
    <source>
        <dbReference type="Pfam" id="PF26527"/>
    </source>
</evidence>
<dbReference type="EMBL" id="QJSP01000026">
    <property type="protein sequence ID" value="PYE12045.1"/>
    <property type="molecule type" value="Genomic_DNA"/>
</dbReference>
<feature type="domain" description="DUF8176" evidence="3">
    <location>
        <begin position="205"/>
        <end position="325"/>
    </location>
</feature>
<accession>A0A318RLQ1</accession>
<comment type="caution">
    <text evidence="4">The sequence shown here is derived from an EMBL/GenBank/DDBJ whole genome shotgun (WGS) entry which is preliminary data.</text>
</comment>
<evidence type="ECO:0000313" key="4">
    <source>
        <dbReference type="EMBL" id="PYE12045.1"/>
    </source>
</evidence>
<dbReference type="Pfam" id="PF26527">
    <property type="entry name" value="DUF8176"/>
    <property type="match status" value="1"/>
</dbReference>
<protein>
    <recommendedName>
        <fullName evidence="3">DUF8176 domain-containing protein</fullName>
    </recommendedName>
</protein>
<dbReference type="AlphaFoldDB" id="A0A318RLQ1"/>
<dbReference type="Proteomes" id="UP000247591">
    <property type="component" value="Unassembled WGS sequence"/>
</dbReference>
<reference evidence="4 5" key="1">
    <citation type="submission" date="2018-06" db="EMBL/GenBank/DDBJ databases">
        <title>Genomic Encyclopedia of Type Strains, Phase IV (KMG-IV): sequencing the most valuable type-strain genomes for metagenomic binning, comparative biology and taxonomic classification.</title>
        <authorList>
            <person name="Goeker M."/>
        </authorList>
    </citation>
    <scope>NUCLEOTIDE SEQUENCE [LARGE SCALE GENOMIC DNA]</scope>
    <source>
        <strain evidence="4 5">DSM 45521</strain>
    </source>
</reference>
<name>A0A318RLQ1_WILLI</name>
<evidence type="ECO:0000256" key="2">
    <source>
        <dbReference type="SAM" id="Phobius"/>
    </source>
</evidence>
<sequence length="330" mass="33353">MNTNNPTGPTASDGGGWFDDFAPLTNHPDSEQASGSAAGDTTDDAGTPDPASGDALEETDTLSAVSSSAPTAPAAGPGEADTDTFAALAPDATGWEWIGAEQPANPETDWHTDHTDQSSAAGPEETSVTDVFPLSVGGPPPRPRRRRRSLRGYVIATALLAVVAVVAGVGAIVVFSGGSSSDTPVAAQSTPDTPSPPATTAPADPDCPNRTDGPVTTGRDPGGTTSGPAAIKAFEYAYFVDRSGEKARQVVAPLARVPSAQEIQGGLDTGVAPGTGYCLTITDRTGGLWGVELTVLPPAGAEPQVLRQLISTAVVDGRTLITAITKDTAQ</sequence>
<keyword evidence="2" id="KW-1133">Transmembrane helix</keyword>
<organism evidence="4 5">
    <name type="scientific">Williamsia limnetica</name>
    <dbReference type="NCBI Taxonomy" id="882452"/>
    <lineage>
        <taxon>Bacteria</taxon>
        <taxon>Bacillati</taxon>
        <taxon>Actinomycetota</taxon>
        <taxon>Actinomycetes</taxon>
        <taxon>Mycobacteriales</taxon>
        <taxon>Nocardiaceae</taxon>
        <taxon>Williamsia</taxon>
    </lineage>
</organism>
<feature type="compositionally biased region" description="Polar residues" evidence="1">
    <location>
        <begin position="179"/>
        <end position="188"/>
    </location>
</feature>
<feature type="region of interest" description="Disordered" evidence="1">
    <location>
        <begin position="103"/>
        <end position="146"/>
    </location>
</feature>
<gene>
    <name evidence="4" type="ORF">DFR67_12653</name>
</gene>
<proteinExistence type="predicted"/>
<keyword evidence="2" id="KW-0812">Transmembrane</keyword>
<feature type="compositionally biased region" description="Polar residues" evidence="1">
    <location>
        <begin position="1"/>
        <end position="10"/>
    </location>
</feature>
<keyword evidence="5" id="KW-1185">Reference proteome</keyword>
<feature type="compositionally biased region" description="Low complexity" evidence="1">
    <location>
        <begin position="33"/>
        <end position="52"/>
    </location>
</feature>
<dbReference type="OrthoDB" id="4382015at2"/>
<feature type="region of interest" description="Disordered" evidence="1">
    <location>
        <begin position="179"/>
        <end position="227"/>
    </location>
</feature>
<keyword evidence="2" id="KW-0472">Membrane</keyword>
<feature type="region of interest" description="Disordered" evidence="1">
    <location>
        <begin position="1"/>
        <end position="82"/>
    </location>
</feature>
<evidence type="ECO:0000256" key="1">
    <source>
        <dbReference type="SAM" id="MobiDB-lite"/>
    </source>
</evidence>